<protein>
    <submittedName>
        <fullName evidence="1">Helix-turn-helix domain-containing protein</fullName>
    </submittedName>
</protein>
<organism evidence="1 2">
    <name type="scientific">Haemophilus haemolyticus</name>
    <dbReference type="NCBI Taxonomy" id="726"/>
    <lineage>
        <taxon>Bacteria</taxon>
        <taxon>Pseudomonadati</taxon>
        <taxon>Pseudomonadota</taxon>
        <taxon>Gammaproteobacteria</taxon>
        <taxon>Pasteurellales</taxon>
        <taxon>Pasteurellaceae</taxon>
        <taxon>Haemophilus</taxon>
    </lineage>
</organism>
<dbReference type="InterPro" id="IPR031856">
    <property type="entry name" value="YdaS_toxin-like"/>
</dbReference>
<comment type="caution">
    <text evidence="1">The sequence shown here is derived from an EMBL/GenBank/DDBJ whole genome shotgun (WGS) entry which is preliminary data.</text>
</comment>
<dbReference type="EMBL" id="JACBKA010000033">
    <property type="protein sequence ID" value="NYA28098.1"/>
    <property type="molecule type" value="Genomic_DNA"/>
</dbReference>
<dbReference type="Pfam" id="PF15943">
    <property type="entry name" value="YdaS_toxin"/>
    <property type="match status" value="1"/>
</dbReference>
<evidence type="ECO:0000313" key="2">
    <source>
        <dbReference type="Proteomes" id="UP000590599"/>
    </source>
</evidence>
<dbReference type="Gene3D" id="1.10.260.40">
    <property type="entry name" value="lambda repressor-like DNA-binding domains"/>
    <property type="match status" value="1"/>
</dbReference>
<evidence type="ECO:0000313" key="1">
    <source>
        <dbReference type="EMBL" id="NYA28098.1"/>
    </source>
</evidence>
<gene>
    <name evidence="1" type="ORF">HZI69_09690</name>
</gene>
<name>A0A852PS26_HAEHA</name>
<dbReference type="GO" id="GO:0003677">
    <property type="term" value="F:DNA binding"/>
    <property type="evidence" value="ECO:0007669"/>
    <property type="project" value="InterPro"/>
</dbReference>
<accession>A0A852PS26</accession>
<proteinExistence type="predicted"/>
<dbReference type="AlphaFoldDB" id="A0A852PS26"/>
<dbReference type="SUPFAM" id="SSF47413">
    <property type="entry name" value="lambda repressor-like DNA-binding domains"/>
    <property type="match status" value="1"/>
</dbReference>
<dbReference type="CDD" id="cd00093">
    <property type="entry name" value="HTH_XRE"/>
    <property type="match status" value="1"/>
</dbReference>
<dbReference type="RefSeq" id="WP_179228163.1">
    <property type="nucleotide sequence ID" value="NZ_JACBKA010000033.1"/>
</dbReference>
<dbReference type="InterPro" id="IPR010982">
    <property type="entry name" value="Lambda_DNA-bd_dom_sf"/>
</dbReference>
<reference evidence="1 2" key="1">
    <citation type="submission" date="2020-07" db="EMBL/GenBank/DDBJ databases">
        <title>Genus Haemophilus, Bergeys manual.</title>
        <authorList>
            <person name="Noerskov-Lauritsen N."/>
        </authorList>
    </citation>
    <scope>NUCLEOTIDE SEQUENCE [LARGE SCALE GENOMIC DNA]</scope>
    <source>
        <strain evidence="1 2">CCUG30047</strain>
    </source>
</reference>
<sequence length="78" mass="8719">MTGIKKAVEICGKQKLLAQACGASQQAVNKWVSGKNMMDVKYIPPIIQATKFEVNPTELRPDVDWPTIYESLKQVFGH</sequence>
<dbReference type="Proteomes" id="UP000590599">
    <property type="component" value="Unassembled WGS sequence"/>
</dbReference>
<dbReference type="InterPro" id="IPR001387">
    <property type="entry name" value="Cro/C1-type_HTH"/>
</dbReference>